<gene>
    <name evidence="9" type="primary">yedK</name>
    <name evidence="10" type="ORF">CCUG60883_01905</name>
    <name evidence="9" type="ORF">CCUG60885_01647</name>
</gene>
<dbReference type="GO" id="GO:0106300">
    <property type="term" value="P:protein-DNA covalent cross-linking repair"/>
    <property type="evidence" value="ECO:0007669"/>
    <property type="project" value="InterPro"/>
</dbReference>
<name>A0A4R8SF88_9MYCO</name>
<dbReference type="GO" id="GO:0003697">
    <property type="term" value="F:single-stranded DNA binding"/>
    <property type="evidence" value="ECO:0007669"/>
    <property type="project" value="InterPro"/>
</dbReference>
<evidence type="ECO:0000313" key="12">
    <source>
        <dbReference type="Proteomes" id="UP000295685"/>
    </source>
</evidence>
<comment type="caution">
    <text evidence="9">The sequence shown here is derived from an EMBL/GenBank/DDBJ whole genome shotgun (WGS) entry which is preliminary data.</text>
</comment>
<keyword evidence="2 8" id="KW-0645">Protease</keyword>
<evidence type="ECO:0000256" key="2">
    <source>
        <dbReference type="ARBA" id="ARBA00022670"/>
    </source>
</evidence>
<dbReference type="PANTHER" id="PTHR13604:SF0">
    <property type="entry name" value="ABASIC SITE PROCESSING PROTEIN HMCES"/>
    <property type="match status" value="1"/>
</dbReference>
<dbReference type="Gene3D" id="3.90.1680.10">
    <property type="entry name" value="SOS response associated peptidase-like"/>
    <property type="match status" value="1"/>
</dbReference>
<dbReference type="EMBL" id="PECK01000003">
    <property type="protein sequence ID" value="TDZ95513.1"/>
    <property type="molecule type" value="Genomic_DNA"/>
</dbReference>
<evidence type="ECO:0000256" key="4">
    <source>
        <dbReference type="ARBA" id="ARBA00022801"/>
    </source>
</evidence>
<keyword evidence="4 8" id="KW-0378">Hydrolase</keyword>
<evidence type="ECO:0000256" key="8">
    <source>
        <dbReference type="RuleBase" id="RU364100"/>
    </source>
</evidence>
<evidence type="ECO:0000256" key="7">
    <source>
        <dbReference type="ARBA" id="ARBA00023239"/>
    </source>
</evidence>
<dbReference type="SUPFAM" id="SSF143081">
    <property type="entry name" value="BB1717-like"/>
    <property type="match status" value="1"/>
</dbReference>
<reference evidence="11 12" key="1">
    <citation type="journal article" date="2019" name="Sci. Rep.">
        <title>Extended insight into the Mycobacterium chelonae-abscessus complex through whole genome sequencing of Mycobacterium salmoniphilum outbreak and Mycobacterium salmoniphilum-like strains.</title>
        <authorList>
            <person name="Behra P.R.K."/>
            <person name="Das S."/>
            <person name="Pettersson B.M.F."/>
            <person name="Shirreff L."/>
            <person name="DuCote T."/>
            <person name="Jacobsson K.G."/>
            <person name="Ennis D.G."/>
            <person name="Kirsebom L.A."/>
        </authorList>
    </citation>
    <scope>NUCLEOTIDE SEQUENCE [LARGE SCALE GENOMIC DNA]</scope>
    <source>
        <strain evidence="10 11">CCUG 60883</strain>
        <strain evidence="9 12">CCUG 60885</strain>
    </source>
</reference>
<keyword evidence="11" id="KW-1185">Reference proteome</keyword>
<accession>A0A4R8SF88</accession>
<dbReference type="Proteomes" id="UP000294844">
    <property type="component" value="Unassembled WGS sequence"/>
</dbReference>
<keyword evidence="6" id="KW-0238">DNA-binding</keyword>
<dbReference type="PANTHER" id="PTHR13604">
    <property type="entry name" value="DC12-RELATED"/>
    <property type="match status" value="1"/>
</dbReference>
<comment type="similarity">
    <text evidence="1 8">Belongs to the SOS response-associated peptidase family.</text>
</comment>
<keyword evidence="7" id="KW-0456">Lyase</keyword>
<evidence type="ECO:0000256" key="6">
    <source>
        <dbReference type="ARBA" id="ARBA00023125"/>
    </source>
</evidence>
<evidence type="ECO:0000313" key="11">
    <source>
        <dbReference type="Proteomes" id="UP000294844"/>
    </source>
</evidence>
<keyword evidence="5" id="KW-0190">Covalent protein-DNA linkage</keyword>
<dbReference type="InterPro" id="IPR003738">
    <property type="entry name" value="SRAP"/>
</dbReference>
<protein>
    <recommendedName>
        <fullName evidence="8">Abasic site processing protein</fullName>
        <ecNumber evidence="8">3.4.-.-</ecNumber>
    </recommendedName>
</protein>
<dbReference type="GO" id="GO:0006508">
    <property type="term" value="P:proteolysis"/>
    <property type="evidence" value="ECO:0007669"/>
    <property type="project" value="UniProtKB-KW"/>
</dbReference>
<evidence type="ECO:0000313" key="9">
    <source>
        <dbReference type="EMBL" id="TDZ95513.1"/>
    </source>
</evidence>
<evidence type="ECO:0000256" key="5">
    <source>
        <dbReference type="ARBA" id="ARBA00023124"/>
    </source>
</evidence>
<proteinExistence type="inferred from homology"/>
<dbReference type="EC" id="3.4.-.-" evidence="8"/>
<evidence type="ECO:0000313" key="10">
    <source>
        <dbReference type="EMBL" id="TEA04609.1"/>
    </source>
</evidence>
<keyword evidence="3" id="KW-0227">DNA damage</keyword>
<dbReference type="AlphaFoldDB" id="A0A4R8SF88"/>
<dbReference type="GO" id="GO:0016829">
    <property type="term" value="F:lyase activity"/>
    <property type="evidence" value="ECO:0007669"/>
    <property type="project" value="UniProtKB-KW"/>
</dbReference>
<dbReference type="Pfam" id="PF02586">
    <property type="entry name" value="SRAP"/>
    <property type="match status" value="1"/>
</dbReference>
<dbReference type="InterPro" id="IPR036590">
    <property type="entry name" value="SRAP-like"/>
</dbReference>
<organism evidence="9 12">
    <name type="scientific">Mycobacteroides salmoniphilum</name>
    <dbReference type="NCBI Taxonomy" id="404941"/>
    <lineage>
        <taxon>Bacteria</taxon>
        <taxon>Bacillati</taxon>
        <taxon>Actinomycetota</taxon>
        <taxon>Actinomycetes</taxon>
        <taxon>Mycobacteriales</taxon>
        <taxon>Mycobacteriaceae</taxon>
        <taxon>Mycobacteroides</taxon>
    </lineage>
</organism>
<dbReference type="Proteomes" id="UP000295685">
    <property type="component" value="Unassembled WGS sequence"/>
</dbReference>
<evidence type="ECO:0000256" key="3">
    <source>
        <dbReference type="ARBA" id="ARBA00022763"/>
    </source>
</evidence>
<dbReference type="EMBL" id="PECM01000008">
    <property type="protein sequence ID" value="TEA04609.1"/>
    <property type="molecule type" value="Genomic_DNA"/>
</dbReference>
<dbReference type="GO" id="GO:0008233">
    <property type="term" value="F:peptidase activity"/>
    <property type="evidence" value="ECO:0007669"/>
    <property type="project" value="UniProtKB-KW"/>
</dbReference>
<evidence type="ECO:0000256" key="1">
    <source>
        <dbReference type="ARBA" id="ARBA00008136"/>
    </source>
</evidence>
<sequence length="298" mass="32314">MVALTELSIVGACQSPLVTALLSRTHTCGVGPGWHDGDMCGRYAVTIDPALLAVEIDAVDEINTVSQSTGPQLLPTIPNYNVAPTDPVLTVVARHREPGDVPTRRVRAMRWGLVPTWAKAREDGRPQAKGAPLINARAESLTTAATFRVAAQSKRCLVPMDGWYEWRKQEGVKTAFYMNAGDETRLFAAGLWSVWKPAGRQGRDAAPLLSCTIVTTDAVGPLREIHDRMPLMLGAESWDRWLDPDQDLDRRLLQPAGQATGIETRQVSSLVNSVANNGPQLLAPDDGTHAVGEQITLL</sequence>